<dbReference type="EMBL" id="AMZH03015401">
    <property type="protein sequence ID" value="RRT46107.1"/>
    <property type="molecule type" value="Genomic_DNA"/>
</dbReference>
<evidence type="ECO:0000313" key="3">
    <source>
        <dbReference type="Proteomes" id="UP000287651"/>
    </source>
</evidence>
<feature type="region of interest" description="Disordered" evidence="1">
    <location>
        <begin position="8"/>
        <end position="118"/>
    </location>
</feature>
<dbReference type="AlphaFoldDB" id="A0A426Y2T0"/>
<name>A0A426Y2T0_ENSVE</name>
<proteinExistence type="predicted"/>
<feature type="compositionally biased region" description="Acidic residues" evidence="1">
    <location>
        <begin position="58"/>
        <end position="69"/>
    </location>
</feature>
<accession>A0A426Y2T0</accession>
<comment type="caution">
    <text evidence="2">The sequence shown here is derived from an EMBL/GenBank/DDBJ whole genome shotgun (WGS) entry which is preliminary data.</text>
</comment>
<evidence type="ECO:0000256" key="1">
    <source>
        <dbReference type="SAM" id="MobiDB-lite"/>
    </source>
</evidence>
<feature type="compositionally biased region" description="Basic residues" evidence="1">
    <location>
        <begin position="106"/>
        <end position="115"/>
    </location>
</feature>
<reference evidence="2 3" key="1">
    <citation type="journal article" date="2014" name="Agronomy (Basel)">
        <title>A Draft Genome Sequence for Ensete ventricosum, the Drought-Tolerant Tree Against Hunger.</title>
        <authorList>
            <person name="Harrison J."/>
            <person name="Moore K.A."/>
            <person name="Paszkiewicz K."/>
            <person name="Jones T."/>
            <person name="Grant M."/>
            <person name="Ambacheew D."/>
            <person name="Muzemil S."/>
            <person name="Studholme D.J."/>
        </authorList>
    </citation>
    <scope>NUCLEOTIDE SEQUENCE [LARGE SCALE GENOMIC DNA]</scope>
</reference>
<feature type="compositionally biased region" description="Basic and acidic residues" evidence="1">
    <location>
        <begin position="24"/>
        <end position="40"/>
    </location>
</feature>
<protein>
    <submittedName>
        <fullName evidence="2">Uncharacterized protein</fullName>
    </submittedName>
</protein>
<sequence length="179" mass="19944">MYQVVRAIPLEPINQTADSPPVEDPAHGDDPLVDSRRGIEGEDDGVPPEPPQKIAQEVELEEVVEENEEKDERGREVVGRWRQGGGLKEESDGRGFLGDGGEVGRHGFRRSRKKKRGEESSDLTITLKWESHRRTAEAFYGTHEGSVLVVQCEVLDQLELTSAVGAHPVLRRVSGWRES</sequence>
<dbReference type="Proteomes" id="UP000287651">
    <property type="component" value="Unassembled WGS sequence"/>
</dbReference>
<feature type="compositionally biased region" description="Basic and acidic residues" evidence="1">
    <location>
        <begin position="70"/>
        <end position="79"/>
    </location>
</feature>
<evidence type="ECO:0000313" key="2">
    <source>
        <dbReference type="EMBL" id="RRT46107.1"/>
    </source>
</evidence>
<organism evidence="2 3">
    <name type="scientific">Ensete ventricosum</name>
    <name type="common">Abyssinian banana</name>
    <name type="synonym">Musa ensete</name>
    <dbReference type="NCBI Taxonomy" id="4639"/>
    <lineage>
        <taxon>Eukaryota</taxon>
        <taxon>Viridiplantae</taxon>
        <taxon>Streptophyta</taxon>
        <taxon>Embryophyta</taxon>
        <taxon>Tracheophyta</taxon>
        <taxon>Spermatophyta</taxon>
        <taxon>Magnoliopsida</taxon>
        <taxon>Liliopsida</taxon>
        <taxon>Zingiberales</taxon>
        <taxon>Musaceae</taxon>
        <taxon>Ensete</taxon>
    </lineage>
</organism>
<gene>
    <name evidence="2" type="ORF">B296_00043593</name>
</gene>